<sequence>MSTEDPYANPLTRKTPLGGRTGVAIVSIVPLVALVVFLLIGFLADGWAWAWVFFLAVPIAAIVVYGLGGRPNGR</sequence>
<comment type="caution">
    <text evidence="2">The sequence shown here is derived from an EMBL/GenBank/DDBJ whole genome shotgun (WGS) entry which is preliminary data.</text>
</comment>
<dbReference type="EMBL" id="JANLCK010000011">
    <property type="protein sequence ID" value="MCS5727458.1"/>
    <property type="molecule type" value="Genomic_DNA"/>
</dbReference>
<protein>
    <submittedName>
        <fullName evidence="2">Uncharacterized protein</fullName>
    </submittedName>
</protein>
<keyword evidence="1" id="KW-1133">Transmembrane helix</keyword>
<keyword evidence="1" id="KW-0812">Transmembrane</keyword>
<evidence type="ECO:0000313" key="2">
    <source>
        <dbReference type="EMBL" id="MCS5727458.1"/>
    </source>
</evidence>
<accession>A0AA41XJS9</accession>
<name>A0AA41XJS9_9MICO</name>
<dbReference type="RefSeq" id="WP_259530450.1">
    <property type="nucleotide sequence ID" value="NZ_JANLCK010000011.1"/>
</dbReference>
<keyword evidence="3" id="KW-1185">Reference proteome</keyword>
<dbReference type="AlphaFoldDB" id="A0AA41XJS9"/>
<gene>
    <name evidence="2" type="ORF">N1028_16300</name>
</gene>
<evidence type="ECO:0000256" key="1">
    <source>
        <dbReference type="SAM" id="Phobius"/>
    </source>
</evidence>
<feature type="transmembrane region" description="Helical" evidence="1">
    <location>
        <begin position="21"/>
        <end position="42"/>
    </location>
</feature>
<organism evidence="2 3">
    <name type="scientific">Herbiconiux oxytropis</name>
    <dbReference type="NCBI Taxonomy" id="2970915"/>
    <lineage>
        <taxon>Bacteria</taxon>
        <taxon>Bacillati</taxon>
        <taxon>Actinomycetota</taxon>
        <taxon>Actinomycetes</taxon>
        <taxon>Micrococcales</taxon>
        <taxon>Microbacteriaceae</taxon>
        <taxon>Herbiconiux</taxon>
    </lineage>
</organism>
<dbReference type="Proteomes" id="UP001165587">
    <property type="component" value="Unassembled WGS sequence"/>
</dbReference>
<feature type="transmembrane region" description="Helical" evidence="1">
    <location>
        <begin position="48"/>
        <end position="68"/>
    </location>
</feature>
<proteinExistence type="predicted"/>
<evidence type="ECO:0000313" key="3">
    <source>
        <dbReference type="Proteomes" id="UP001165587"/>
    </source>
</evidence>
<reference evidence="2" key="1">
    <citation type="submission" date="2022-08" db="EMBL/GenBank/DDBJ databases">
        <authorList>
            <person name="Deng Y."/>
            <person name="Han X.-F."/>
            <person name="Zhang Y.-Q."/>
        </authorList>
    </citation>
    <scope>NUCLEOTIDE SEQUENCE</scope>
    <source>
        <strain evidence="2">CPCC 203407</strain>
    </source>
</reference>
<keyword evidence="1" id="KW-0472">Membrane</keyword>